<dbReference type="EMBL" id="ML996357">
    <property type="protein sequence ID" value="KAF2727075.1"/>
    <property type="molecule type" value="Genomic_DNA"/>
</dbReference>
<feature type="region of interest" description="Disordered" evidence="1">
    <location>
        <begin position="1"/>
        <end position="109"/>
    </location>
</feature>
<gene>
    <name evidence="2" type="ORF">EJ04DRAFT_529729</name>
</gene>
<reference evidence="2" key="1">
    <citation type="journal article" date="2020" name="Stud. Mycol.">
        <title>101 Dothideomycetes genomes: a test case for predicting lifestyles and emergence of pathogens.</title>
        <authorList>
            <person name="Haridas S."/>
            <person name="Albert R."/>
            <person name="Binder M."/>
            <person name="Bloem J."/>
            <person name="Labutti K."/>
            <person name="Salamov A."/>
            <person name="Andreopoulos B."/>
            <person name="Baker S."/>
            <person name="Barry K."/>
            <person name="Bills G."/>
            <person name="Bluhm B."/>
            <person name="Cannon C."/>
            <person name="Castanera R."/>
            <person name="Culley D."/>
            <person name="Daum C."/>
            <person name="Ezra D."/>
            <person name="Gonzalez J."/>
            <person name="Henrissat B."/>
            <person name="Kuo A."/>
            <person name="Liang C."/>
            <person name="Lipzen A."/>
            <person name="Lutzoni F."/>
            <person name="Magnuson J."/>
            <person name="Mondo S."/>
            <person name="Nolan M."/>
            <person name="Ohm R."/>
            <person name="Pangilinan J."/>
            <person name="Park H.-J."/>
            <person name="Ramirez L."/>
            <person name="Alfaro M."/>
            <person name="Sun H."/>
            <person name="Tritt A."/>
            <person name="Yoshinaga Y."/>
            <person name="Zwiers L.-H."/>
            <person name="Turgeon B."/>
            <person name="Goodwin S."/>
            <person name="Spatafora J."/>
            <person name="Crous P."/>
            <person name="Grigoriev I."/>
        </authorList>
    </citation>
    <scope>NUCLEOTIDE SEQUENCE</scope>
    <source>
        <strain evidence="2">CBS 125425</strain>
    </source>
</reference>
<protein>
    <submittedName>
        <fullName evidence="2">Uncharacterized protein</fullName>
    </submittedName>
</protein>
<evidence type="ECO:0000256" key="1">
    <source>
        <dbReference type="SAM" id="MobiDB-lite"/>
    </source>
</evidence>
<comment type="caution">
    <text evidence="2">The sequence shown here is derived from an EMBL/GenBank/DDBJ whole genome shotgun (WGS) entry which is preliminary data.</text>
</comment>
<organism evidence="2 3">
    <name type="scientific">Polyplosphaeria fusca</name>
    <dbReference type="NCBI Taxonomy" id="682080"/>
    <lineage>
        <taxon>Eukaryota</taxon>
        <taxon>Fungi</taxon>
        <taxon>Dikarya</taxon>
        <taxon>Ascomycota</taxon>
        <taxon>Pezizomycotina</taxon>
        <taxon>Dothideomycetes</taxon>
        <taxon>Pleosporomycetidae</taxon>
        <taxon>Pleosporales</taxon>
        <taxon>Tetraplosphaeriaceae</taxon>
        <taxon>Polyplosphaeria</taxon>
    </lineage>
</organism>
<feature type="compositionally biased region" description="Basic and acidic residues" evidence="1">
    <location>
        <begin position="98"/>
        <end position="109"/>
    </location>
</feature>
<keyword evidence="3" id="KW-1185">Reference proteome</keyword>
<sequence>MPLSIPSESELTTAETTIEMSDFQTLAARPDTPSPRRSAAMRSSPRFSSVGFISPLPVPVSPRVSDETCRGHVLSPSPSSSRSSTPSSTPPSTYVSFSHDHGLHPPRDQNIKIRDRNIEIQEDSTAHVMERQRFIEYMQASDDALVRRLGNLYTVQAVEDFEEVGAGEEGRVKVTFSSIMRRGLGNWLGKA</sequence>
<evidence type="ECO:0000313" key="3">
    <source>
        <dbReference type="Proteomes" id="UP000799444"/>
    </source>
</evidence>
<proteinExistence type="predicted"/>
<feature type="compositionally biased region" description="Low complexity" evidence="1">
    <location>
        <begin position="75"/>
        <end position="93"/>
    </location>
</feature>
<dbReference type="AlphaFoldDB" id="A0A9P4QJX6"/>
<dbReference type="Proteomes" id="UP000799444">
    <property type="component" value="Unassembled WGS sequence"/>
</dbReference>
<evidence type="ECO:0000313" key="2">
    <source>
        <dbReference type="EMBL" id="KAF2727075.1"/>
    </source>
</evidence>
<name>A0A9P4QJX6_9PLEO</name>
<feature type="compositionally biased region" description="Low complexity" evidence="1">
    <location>
        <begin position="35"/>
        <end position="49"/>
    </location>
</feature>
<accession>A0A9P4QJX6</accession>
<feature type="compositionally biased region" description="Polar residues" evidence="1">
    <location>
        <begin position="1"/>
        <end position="24"/>
    </location>
</feature>